<sequence>MFGLTKGKTKKHIDALVADTAYALDGFMSNAESSDELLDRLGLSREQVFAAVNSDDEVESCKEDLRTAMMASGWRLYGDGTDDAQLDRIYRVVRKNLSAFVELVLTARMNGYAVGRYIYRREEDGLIVLDYIADRRDELDRYKPKRGGVLIYQGNNGEEVLDTQVLNLLLVNRATAKNPAGEMAVARLFPAVSVRKNGFLYAHQFIKRYAQPYMVGKVSGDAQGFIGKLFSFVSGGAITVDPEDSVEMLTNSANGEGFEKLERMANARIQKALLGRVKISDMTNGSRAAQETEENTRQDRIEAYLSLLSLAVQHAVDAMVAVNAVWGVEIKQKGGLWFEFIEEAKIDKARAERDKIYADSGMVRFTEDYFTQVLGYEKEHFEMVEQQPQAGKAALAVKLSDGLNGGEPPLLKVDQALMQPKMQAVLSALQASESYADFEAALSKMDLSEGDMAIIDKLVGESVRGFSDGLEDGK</sequence>
<reference evidence="1 3" key="1">
    <citation type="submission" date="2017-01" db="EMBL/GenBank/DDBJ databases">
        <authorList>
            <person name="Wolfgang W.J."/>
            <person name="Cole J."/>
            <person name="Wroblewski D."/>
            <person name="Mcginnis J."/>
            <person name="Musser K.A."/>
        </authorList>
    </citation>
    <scope>NUCLEOTIDE SEQUENCE [LARGE SCALE GENOMIC DNA]</scope>
    <source>
        <strain evidence="1 3">DSM 21643</strain>
    </source>
</reference>
<name>A0AB38DN63_9NEIS</name>
<dbReference type="Proteomes" id="UP000215033">
    <property type="component" value="Chromosome 1"/>
</dbReference>
<dbReference type="RefSeq" id="WP_085364226.1">
    <property type="nucleotide sequence ID" value="NZ_LT906434.1"/>
</dbReference>
<organism evidence="2 4">
    <name type="scientific">Neisseria zoodegmatis</name>
    <dbReference type="NCBI Taxonomy" id="326523"/>
    <lineage>
        <taxon>Bacteria</taxon>
        <taxon>Pseudomonadati</taxon>
        <taxon>Pseudomonadota</taxon>
        <taxon>Betaproteobacteria</taxon>
        <taxon>Neisseriales</taxon>
        <taxon>Neisseriaceae</taxon>
        <taxon>Neisseria</taxon>
    </lineage>
</organism>
<dbReference type="Proteomes" id="UP000193466">
    <property type="component" value="Unassembled WGS sequence"/>
</dbReference>
<dbReference type="AlphaFoldDB" id="A0AB38DN63"/>
<dbReference type="EMBL" id="LT906434">
    <property type="protein sequence ID" value="SNU78686.1"/>
    <property type="molecule type" value="Genomic_DNA"/>
</dbReference>
<proteinExistence type="predicted"/>
<dbReference type="EMBL" id="MTBM01000015">
    <property type="protein sequence ID" value="OSI09278.1"/>
    <property type="molecule type" value="Genomic_DNA"/>
</dbReference>
<protein>
    <submittedName>
        <fullName evidence="2">Mu-like prophage protein gp29</fullName>
    </submittedName>
</protein>
<evidence type="ECO:0000313" key="1">
    <source>
        <dbReference type="EMBL" id="OSI09278.1"/>
    </source>
</evidence>
<dbReference type="InterPro" id="IPR009279">
    <property type="entry name" value="Portal_Mu"/>
</dbReference>
<keyword evidence="3" id="KW-1185">Reference proteome</keyword>
<evidence type="ECO:0000313" key="2">
    <source>
        <dbReference type="EMBL" id="SNU78686.1"/>
    </source>
</evidence>
<reference evidence="2 4" key="2">
    <citation type="submission" date="2017-06" db="EMBL/GenBank/DDBJ databases">
        <authorList>
            <consortium name="Pathogen Informatics"/>
        </authorList>
    </citation>
    <scope>NUCLEOTIDE SEQUENCE [LARGE SCALE GENOMIC DNA]</scope>
    <source>
        <strain evidence="2 4">NCTC12230</strain>
    </source>
</reference>
<evidence type="ECO:0000313" key="4">
    <source>
        <dbReference type="Proteomes" id="UP000215033"/>
    </source>
</evidence>
<evidence type="ECO:0000313" key="3">
    <source>
        <dbReference type="Proteomes" id="UP000193466"/>
    </source>
</evidence>
<gene>
    <name evidence="1" type="ORF">BWD10_10135</name>
    <name evidence="2" type="ORF">SAMEA4504057_00162</name>
</gene>
<accession>A0AB38DN63</accession>
<dbReference type="Pfam" id="PF06074">
    <property type="entry name" value="Portal_Mu"/>
    <property type="match status" value="1"/>
</dbReference>
<dbReference type="KEGG" id="nzo:SAMEA4504057_0162"/>